<feature type="compositionally biased region" description="Low complexity" evidence="1">
    <location>
        <begin position="322"/>
        <end position="333"/>
    </location>
</feature>
<dbReference type="AlphaFoldDB" id="A0A2N5S2I9"/>
<reference evidence="2 3" key="1">
    <citation type="submission" date="2017-11" db="EMBL/GenBank/DDBJ databases">
        <title>De novo assembly and phasing of dikaryotic genomes from two isolates of Puccinia coronata f. sp. avenae, the causal agent of oat crown rust.</title>
        <authorList>
            <person name="Miller M.E."/>
            <person name="Zhang Y."/>
            <person name="Omidvar V."/>
            <person name="Sperschneider J."/>
            <person name="Schwessinger B."/>
            <person name="Raley C."/>
            <person name="Palmer J.M."/>
            <person name="Garnica D."/>
            <person name="Upadhyaya N."/>
            <person name="Rathjen J."/>
            <person name="Taylor J.M."/>
            <person name="Park R.F."/>
            <person name="Dodds P.N."/>
            <person name="Hirsch C.D."/>
            <person name="Kianian S.F."/>
            <person name="Figueroa M."/>
        </authorList>
    </citation>
    <scope>NUCLEOTIDE SEQUENCE [LARGE SCALE GENOMIC DNA]</scope>
    <source>
        <strain evidence="2">12NC29</strain>
    </source>
</reference>
<protein>
    <submittedName>
        <fullName evidence="2">Uncharacterized protein</fullName>
    </submittedName>
</protein>
<comment type="caution">
    <text evidence="2">The sequence shown here is derived from an EMBL/GenBank/DDBJ whole genome shotgun (WGS) entry which is preliminary data.</text>
</comment>
<feature type="compositionally biased region" description="Polar residues" evidence="1">
    <location>
        <begin position="303"/>
        <end position="315"/>
    </location>
</feature>
<accession>A0A2N5S2I9</accession>
<keyword evidence="3" id="KW-1185">Reference proteome</keyword>
<dbReference type="Proteomes" id="UP000235388">
    <property type="component" value="Unassembled WGS sequence"/>
</dbReference>
<organism evidence="2 3">
    <name type="scientific">Puccinia coronata f. sp. avenae</name>
    <dbReference type="NCBI Taxonomy" id="200324"/>
    <lineage>
        <taxon>Eukaryota</taxon>
        <taxon>Fungi</taxon>
        <taxon>Dikarya</taxon>
        <taxon>Basidiomycota</taxon>
        <taxon>Pucciniomycotina</taxon>
        <taxon>Pucciniomycetes</taxon>
        <taxon>Pucciniales</taxon>
        <taxon>Pucciniaceae</taxon>
        <taxon>Puccinia</taxon>
    </lineage>
</organism>
<name>A0A2N5S2I9_9BASI</name>
<feature type="compositionally biased region" description="Acidic residues" evidence="1">
    <location>
        <begin position="403"/>
        <end position="418"/>
    </location>
</feature>
<feature type="compositionally biased region" description="Basic residues" evidence="1">
    <location>
        <begin position="354"/>
        <end position="364"/>
    </location>
</feature>
<evidence type="ECO:0000313" key="2">
    <source>
        <dbReference type="EMBL" id="PLW07434.1"/>
    </source>
</evidence>
<proteinExistence type="predicted"/>
<evidence type="ECO:0000256" key="1">
    <source>
        <dbReference type="SAM" id="MobiDB-lite"/>
    </source>
</evidence>
<gene>
    <name evidence="2" type="ORF">PCANC_27290</name>
</gene>
<dbReference type="EMBL" id="PGCJ01001227">
    <property type="protein sequence ID" value="PLW07434.1"/>
    <property type="molecule type" value="Genomic_DNA"/>
</dbReference>
<dbReference type="OrthoDB" id="2514913at2759"/>
<sequence length="418" mass="46230">MAITHKLDPRHALQYLGNKTCIRGLTSYNNFCLYNPEASPIHHDYTKNSKECVNLTGALWAKLNKEEKASNGMQLGPKLFRKQHVNLKPKRWAKKTLLDLKRLGEAYQVEGFMVLVTRRGKRVVVTAGGSHLGQQYIDMTELEEDNSGPVQDFCKFVNGQSVVKKLIKKLTGSAIPALTKPRKERKERVILADGKYDKGTKKANLSDVREKLGTALAAATGGCYTQGRPGDTAAKLKELGVQLRVQANDMNVTPDFLCGRLANKWDIDLQHLQVAMGKGWMKLKGPESTANNTVDVIGAVPDSKNNTASNSNDTVAPNPDKNTGLNPANNNNNVTDITKRGVKRSGGKIDQGKSSKRSRTAKGRKLVDPLEEEDEEEESEEENSSDNYDDDTSNDDTSKEDSNNEDQSDDEYDNDSDM</sequence>
<feature type="region of interest" description="Disordered" evidence="1">
    <location>
        <begin position="297"/>
        <end position="418"/>
    </location>
</feature>
<evidence type="ECO:0000313" key="3">
    <source>
        <dbReference type="Proteomes" id="UP000235388"/>
    </source>
</evidence>
<feature type="compositionally biased region" description="Acidic residues" evidence="1">
    <location>
        <begin position="369"/>
        <end position="394"/>
    </location>
</feature>